<keyword evidence="5" id="KW-1185">Reference proteome</keyword>
<comment type="subunit">
    <text evidence="2">Homotetramer.</text>
</comment>
<dbReference type="PANTHER" id="PTHR10302:SF27">
    <property type="entry name" value="SINGLE-STRANDED DNA-BINDING PROTEIN"/>
    <property type="match status" value="1"/>
</dbReference>
<sequence>MNKILLVGRLVKDPEFKTISEEKSMARFILAVSRNYKEADGERKADFIPVSVWGRRAVVVRDYLRKGNLVTLGGRLRTSSYEDEAGNRKYRYEVVAEDFKIIDYVGKKQA</sequence>
<dbReference type="SUPFAM" id="SSF50249">
    <property type="entry name" value="Nucleic acid-binding proteins"/>
    <property type="match status" value="1"/>
</dbReference>
<dbReference type="EMBL" id="FOKI01000003">
    <property type="protein sequence ID" value="SFA79645.1"/>
    <property type="molecule type" value="Genomic_DNA"/>
</dbReference>
<protein>
    <recommendedName>
        <fullName evidence="2 3">Single-stranded DNA-binding protein</fullName>
        <shortName evidence="2">SSB</shortName>
    </recommendedName>
</protein>
<accession>A0A1I0VTA8</accession>
<reference evidence="4 5" key="1">
    <citation type="submission" date="2016-10" db="EMBL/GenBank/DDBJ databases">
        <authorList>
            <person name="de Groot N.N."/>
        </authorList>
    </citation>
    <scope>NUCLEOTIDE SEQUENCE [LARGE SCALE GENOMIC DNA]</scope>
    <source>
        <strain evidence="4 5">DSM 12271</strain>
    </source>
</reference>
<evidence type="ECO:0000256" key="3">
    <source>
        <dbReference type="PIRNR" id="PIRNR002070"/>
    </source>
</evidence>
<dbReference type="GO" id="GO:0009295">
    <property type="term" value="C:nucleoid"/>
    <property type="evidence" value="ECO:0007669"/>
    <property type="project" value="TreeGrafter"/>
</dbReference>
<dbReference type="InterPro" id="IPR011344">
    <property type="entry name" value="ssDNA-bd"/>
</dbReference>
<dbReference type="InterPro" id="IPR000424">
    <property type="entry name" value="Primosome_PriB/ssb"/>
</dbReference>
<gene>
    <name evidence="4" type="ORF">SAMN04488528_100317</name>
</gene>
<keyword evidence="1 2" id="KW-0238">DNA-binding</keyword>
<dbReference type="PROSITE" id="PS50935">
    <property type="entry name" value="SSB"/>
    <property type="match status" value="1"/>
</dbReference>
<name>A0A1I0VTA8_9CLOT</name>
<comment type="caution">
    <text evidence="2">Lacks conserved residue(s) required for the propagation of feature annotation.</text>
</comment>
<evidence type="ECO:0000313" key="4">
    <source>
        <dbReference type="EMBL" id="SFA79645.1"/>
    </source>
</evidence>
<dbReference type="GO" id="GO:0003697">
    <property type="term" value="F:single-stranded DNA binding"/>
    <property type="evidence" value="ECO:0007669"/>
    <property type="project" value="UniProtKB-UniRule"/>
</dbReference>
<dbReference type="Pfam" id="PF00436">
    <property type="entry name" value="SSB"/>
    <property type="match status" value="1"/>
</dbReference>
<dbReference type="PANTHER" id="PTHR10302">
    <property type="entry name" value="SINGLE-STRANDED DNA-BINDING PROTEIN"/>
    <property type="match status" value="1"/>
</dbReference>
<evidence type="ECO:0000256" key="2">
    <source>
        <dbReference type="HAMAP-Rule" id="MF_00984"/>
    </source>
</evidence>
<dbReference type="OrthoDB" id="9809878at2"/>
<dbReference type="STRING" id="84698.SAMN04488528_100317"/>
<proteinExistence type="inferred from homology"/>
<dbReference type="AlphaFoldDB" id="A0A1I0VTA8"/>
<evidence type="ECO:0000256" key="1">
    <source>
        <dbReference type="ARBA" id="ARBA00023125"/>
    </source>
</evidence>
<organism evidence="4 5">
    <name type="scientific">Clostridium frigidicarnis</name>
    <dbReference type="NCBI Taxonomy" id="84698"/>
    <lineage>
        <taxon>Bacteria</taxon>
        <taxon>Bacillati</taxon>
        <taxon>Bacillota</taxon>
        <taxon>Clostridia</taxon>
        <taxon>Eubacteriales</taxon>
        <taxon>Clostridiaceae</taxon>
        <taxon>Clostridium</taxon>
    </lineage>
</organism>
<dbReference type="Gene3D" id="2.40.50.140">
    <property type="entry name" value="Nucleic acid-binding proteins"/>
    <property type="match status" value="1"/>
</dbReference>
<dbReference type="Proteomes" id="UP000198619">
    <property type="component" value="Unassembled WGS sequence"/>
</dbReference>
<dbReference type="GO" id="GO:0006260">
    <property type="term" value="P:DNA replication"/>
    <property type="evidence" value="ECO:0007669"/>
    <property type="project" value="InterPro"/>
</dbReference>
<dbReference type="HAMAP" id="MF_00984">
    <property type="entry name" value="SSB"/>
    <property type="match status" value="1"/>
</dbReference>
<dbReference type="InterPro" id="IPR012340">
    <property type="entry name" value="NA-bd_OB-fold"/>
</dbReference>
<dbReference type="NCBIfam" id="TIGR00621">
    <property type="entry name" value="ssb"/>
    <property type="match status" value="1"/>
</dbReference>
<dbReference type="PIRSF" id="PIRSF002070">
    <property type="entry name" value="SSB"/>
    <property type="match status" value="1"/>
</dbReference>
<dbReference type="RefSeq" id="WP_090038514.1">
    <property type="nucleotide sequence ID" value="NZ_FOKI01000003.1"/>
</dbReference>
<evidence type="ECO:0000313" key="5">
    <source>
        <dbReference type="Proteomes" id="UP000198619"/>
    </source>
</evidence>
<dbReference type="CDD" id="cd04496">
    <property type="entry name" value="SSB_OBF"/>
    <property type="match status" value="1"/>
</dbReference>